<dbReference type="EMBL" id="JACBXS010000001">
    <property type="protein sequence ID" value="NYS23372.1"/>
    <property type="molecule type" value="Genomic_DNA"/>
</dbReference>
<dbReference type="PANTHER" id="PTHR30163:SF8">
    <property type="entry name" value="LYTIC MUREIN TRANSGLYCOSYLASE"/>
    <property type="match status" value="1"/>
</dbReference>
<dbReference type="InterPro" id="IPR002477">
    <property type="entry name" value="Peptidoglycan-bd-like"/>
</dbReference>
<name>A0A7Z0HWK6_9RHOB</name>
<dbReference type="InterPro" id="IPR011970">
    <property type="entry name" value="MltB_2"/>
</dbReference>
<dbReference type="InterPro" id="IPR036365">
    <property type="entry name" value="PGBD-like_sf"/>
</dbReference>
<dbReference type="NCBIfam" id="TIGR02283">
    <property type="entry name" value="MltB_2"/>
    <property type="match status" value="1"/>
</dbReference>
<dbReference type="Gene3D" id="1.10.8.350">
    <property type="entry name" value="Bacterial muramidase"/>
    <property type="match status" value="1"/>
</dbReference>
<dbReference type="InterPro" id="IPR036366">
    <property type="entry name" value="PGBDSf"/>
</dbReference>
<dbReference type="GO" id="GO:0008933">
    <property type="term" value="F:peptidoglycan lytic transglycosylase activity"/>
    <property type="evidence" value="ECO:0007669"/>
    <property type="project" value="TreeGrafter"/>
</dbReference>
<dbReference type="GO" id="GO:0009253">
    <property type="term" value="P:peptidoglycan catabolic process"/>
    <property type="evidence" value="ECO:0007669"/>
    <property type="project" value="TreeGrafter"/>
</dbReference>
<dbReference type="PROSITE" id="PS51257">
    <property type="entry name" value="PROKAR_LIPOPROTEIN"/>
    <property type="match status" value="1"/>
</dbReference>
<dbReference type="SUPFAM" id="SSF53955">
    <property type="entry name" value="Lysozyme-like"/>
    <property type="match status" value="1"/>
</dbReference>
<reference evidence="3 4" key="1">
    <citation type="journal article" date="2000" name="Arch. Microbiol.">
        <title>Rhodobaca bogoriensis gen. nov. and sp. nov., an alkaliphilic purple nonsulfur bacterium from African Rift Valley soda lakes.</title>
        <authorList>
            <person name="Milford A.D."/>
            <person name="Achenbach L.A."/>
            <person name="Jung D.O."/>
            <person name="Madigan M.T."/>
        </authorList>
    </citation>
    <scope>NUCLEOTIDE SEQUENCE [LARGE SCALE GENOMIC DNA]</scope>
    <source>
        <strain evidence="3 4">2376</strain>
    </source>
</reference>
<dbReference type="AlphaFoldDB" id="A0A7Z0HWK6"/>
<dbReference type="InterPro" id="IPR031304">
    <property type="entry name" value="SLT_2"/>
</dbReference>
<dbReference type="SUPFAM" id="SSF47090">
    <property type="entry name" value="PGBD-like"/>
    <property type="match status" value="1"/>
</dbReference>
<dbReference type="RefSeq" id="WP_179904081.1">
    <property type="nucleotide sequence ID" value="NZ_JACBXS010000001.1"/>
</dbReference>
<sequence>MQAKTFHITRRATGLGMAAALLAGCMGGVLPATTRRAEDPAMRPVPNPAFDAWLAAFRPRARSRGISEATLDRALSSAGYLPGVIERDRNQAEFRRTLEDYLALVASEARVSEGRAAARQHASLLSEIESRYGVESHIIAAIWGVESRYGQRRGDIPVISATATLAFDGRRGQMFENQLMAALRIIQNGDTSPANMVGSWAGAMGHTQFIPTTFAEYAVDFRGTGQRDIWSDDPTDALASAAAYLSRMGWRRGQPWGFEVRLPEGFPTSALGRSSTRSRSDWAGMGVVRADGSALPDHGPASIIAPMGVGTPAFMTFANFTTITRYNNSESYVIGVGYLADRIRGGGPLRTPFPPDRFGLTQDDRMDLQRRLTAAGFDTGGADGVLGPNTERAIRDFQRARGLSQTGEPSRAMLDMLRGRG</sequence>
<dbReference type="InterPro" id="IPR043426">
    <property type="entry name" value="MltB-like"/>
</dbReference>
<feature type="domain" description="Transglycosylase SLT" evidence="2">
    <location>
        <begin position="50"/>
        <end position="341"/>
    </location>
</feature>
<dbReference type="Proteomes" id="UP000529417">
    <property type="component" value="Unassembled WGS sequence"/>
</dbReference>
<keyword evidence="4" id="KW-1185">Reference proteome</keyword>
<accession>A0A7Z0HWK6</accession>
<dbReference type="Gene3D" id="1.10.101.10">
    <property type="entry name" value="PGBD-like superfamily/PGBD"/>
    <property type="match status" value="1"/>
</dbReference>
<dbReference type="InterPro" id="IPR023346">
    <property type="entry name" value="Lysozyme-like_dom_sf"/>
</dbReference>
<evidence type="ECO:0000259" key="1">
    <source>
        <dbReference type="Pfam" id="PF01471"/>
    </source>
</evidence>
<dbReference type="Pfam" id="PF13406">
    <property type="entry name" value="SLT_2"/>
    <property type="match status" value="1"/>
</dbReference>
<evidence type="ECO:0000313" key="3">
    <source>
        <dbReference type="EMBL" id="NYS23372.1"/>
    </source>
</evidence>
<proteinExistence type="predicted"/>
<dbReference type="Gene3D" id="1.10.530.10">
    <property type="match status" value="1"/>
</dbReference>
<evidence type="ECO:0000313" key="4">
    <source>
        <dbReference type="Proteomes" id="UP000529417"/>
    </source>
</evidence>
<dbReference type="PANTHER" id="PTHR30163">
    <property type="entry name" value="MEMBRANE-BOUND LYTIC MUREIN TRANSGLYCOSYLASE B"/>
    <property type="match status" value="1"/>
</dbReference>
<gene>
    <name evidence="3" type="ORF">HUK65_00090</name>
</gene>
<comment type="caution">
    <text evidence="3">The sequence shown here is derived from an EMBL/GenBank/DDBJ whole genome shotgun (WGS) entry which is preliminary data.</text>
</comment>
<evidence type="ECO:0000259" key="2">
    <source>
        <dbReference type="Pfam" id="PF13406"/>
    </source>
</evidence>
<feature type="domain" description="Peptidoglycan binding-like" evidence="1">
    <location>
        <begin position="362"/>
        <end position="417"/>
    </location>
</feature>
<dbReference type="FunFam" id="1.10.8.350:FF:000001">
    <property type="entry name" value="Lytic murein transglycosylase B"/>
    <property type="match status" value="1"/>
</dbReference>
<protein>
    <submittedName>
        <fullName evidence="3">Lytic murein transglycosylase</fullName>
    </submittedName>
</protein>
<organism evidence="3 4">
    <name type="scientific">Rhabdonatronobacter sediminivivens</name>
    <dbReference type="NCBI Taxonomy" id="2743469"/>
    <lineage>
        <taxon>Bacteria</taxon>
        <taxon>Pseudomonadati</taxon>
        <taxon>Pseudomonadota</taxon>
        <taxon>Alphaproteobacteria</taxon>
        <taxon>Rhodobacterales</taxon>
        <taxon>Paracoccaceae</taxon>
        <taxon>Rhabdonatronobacter</taxon>
    </lineage>
</organism>
<dbReference type="Pfam" id="PF01471">
    <property type="entry name" value="PG_binding_1"/>
    <property type="match status" value="1"/>
</dbReference>